<feature type="transmembrane region" description="Helical" evidence="5">
    <location>
        <begin position="179"/>
        <end position="205"/>
    </location>
</feature>
<comment type="similarity">
    <text evidence="5">Belongs to the TatC family.</text>
</comment>
<dbReference type="RefSeq" id="WP_136549670.1">
    <property type="nucleotide sequence ID" value="NZ_CP031093.1"/>
</dbReference>
<keyword evidence="8" id="KW-1185">Reference proteome</keyword>
<dbReference type="GO" id="GO:0009977">
    <property type="term" value="F:proton motive force dependent protein transmembrane transporter activity"/>
    <property type="evidence" value="ECO:0007669"/>
    <property type="project" value="TreeGrafter"/>
</dbReference>
<evidence type="ECO:0000313" key="8">
    <source>
        <dbReference type="Proteomes" id="UP000298049"/>
    </source>
</evidence>
<dbReference type="GO" id="GO:0033281">
    <property type="term" value="C:TAT protein transport complex"/>
    <property type="evidence" value="ECO:0007669"/>
    <property type="project" value="UniProtKB-UniRule"/>
</dbReference>
<keyword evidence="2 5" id="KW-0812">Transmembrane</keyword>
<dbReference type="GO" id="GO:0043953">
    <property type="term" value="P:protein transport by the Tat complex"/>
    <property type="evidence" value="ECO:0007669"/>
    <property type="project" value="UniProtKB-UniRule"/>
</dbReference>
<keyword evidence="5" id="KW-1003">Cell membrane</keyword>
<dbReference type="AlphaFoldDB" id="A0A4P7XJL2"/>
<feature type="transmembrane region" description="Helical" evidence="5">
    <location>
        <begin position="241"/>
        <end position="259"/>
    </location>
</feature>
<dbReference type="PANTHER" id="PTHR30371">
    <property type="entry name" value="SEC-INDEPENDENT PROTEIN TRANSLOCASE PROTEIN TATC"/>
    <property type="match status" value="1"/>
</dbReference>
<dbReference type="HAMAP" id="MF_00902">
    <property type="entry name" value="TatC"/>
    <property type="match status" value="1"/>
</dbReference>
<feature type="transmembrane region" description="Helical" evidence="5">
    <location>
        <begin position="217"/>
        <end position="235"/>
    </location>
</feature>
<keyword evidence="5" id="KW-0653">Protein transport</keyword>
<evidence type="ECO:0000256" key="5">
    <source>
        <dbReference type="HAMAP-Rule" id="MF_00902"/>
    </source>
</evidence>
<feature type="transmembrane region" description="Helical" evidence="5">
    <location>
        <begin position="96"/>
        <end position="117"/>
    </location>
</feature>
<comment type="function">
    <text evidence="5">Part of the twin-arginine translocation (Tat) system that transports large folded proteins containing a characteristic twin-arginine motif in their signal peptide across membranes. Together with TatB, TatC is part of a receptor directly interacting with Tat signal peptides.</text>
</comment>
<gene>
    <name evidence="5 7" type="primary">tatC</name>
    <name evidence="7" type="ORF">soil367_14040</name>
</gene>
<dbReference type="PANTHER" id="PTHR30371:SF0">
    <property type="entry name" value="SEC-INDEPENDENT PROTEIN TRANSLOCASE PROTEIN TATC, CHLOROPLASTIC-RELATED"/>
    <property type="match status" value="1"/>
</dbReference>
<accession>A0A4P7XJL2</accession>
<dbReference type="NCBIfam" id="TIGR00945">
    <property type="entry name" value="tatC"/>
    <property type="match status" value="1"/>
</dbReference>
<evidence type="ECO:0000256" key="1">
    <source>
        <dbReference type="ARBA" id="ARBA00004141"/>
    </source>
</evidence>
<keyword evidence="5" id="KW-0811">Translocation</keyword>
<evidence type="ECO:0000256" key="3">
    <source>
        <dbReference type="ARBA" id="ARBA00022989"/>
    </source>
</evidence>
<dbReference type="InterPro" id="IPR002033">
    <property type="entry name" value="TatC"/>
</dbReference>
<keyword evidence="4 5" id="KW-0472">Membrane</keyword>
<evidence type="ECO:0000256" key="4">
    <source>
        <dbReference type="ARBA" id="ARBA00023136"/>
    </source>
</evidence>
<dbReference type="OrthoDB" id="9777044at2"/>
<dbReference type="EMBL" id="CP031093">
    <property type="protein sequence ID" value="QCF26963.1"/>
    <property type="molecule type" value="Genomic_DNA"/>
</dbReference>
<name>A0A4P7XJL2_9ALTE</name>
<comment type="subunit">
    <text evidence="5">The Tat system comprises two distinct complexes: a TatABC complex, containing multiple copies of TatA, TatB and TatC subunits, and a separate TatA complex, containing only TatA subunits. Substrates initially bind to the TatABC complex, which probably triggers association of the separate TatA complex to form the active translocon.</text>
</comment>
<evidence type="ECO:0000256" key="6">
    <source>
        <dbReference type="SAM" id="MobiDB-lite"/>
    </source>
</evidence>
<evidence type="ECO:0000313" key="7">
    <source>
        <dbReference type="EMBL" id="QCF26963.1"/>
    </source>
</evidence>
<keyword evidence="5" id="KW-0813">Transport</keyword>
<dbReference type="Proteomes" id="UP000298049">
    <property type="component" value="Chromosome"/>
</dbReference>
<feature type="transmembrane region" description="Helical" evidence="5">
    <location>
        <begin position="129"/>
        <end position="159"/>
    </location>
</feature>
<proteinExistence type="inferred from homology"/>
<protein>
    <recommendedName>
        <fullName evidence="5">Sec-independent protein translocase protein TatC</fullName>
    </recommendedName>
</protein>
<sequence length="267" mass="29261">MTAAPTPESPDNAPRDDQTAETDYKDPGLPLVAHLVELRNRLLKAVLAVLLAFLGLFPFANQLYTWLSEPLRAFMPTGTSMIATEVASPFFAPLKLTMVVAVFLAIPVVLYQIWSFIAPGLYRNEKRLAIPLLVSSVLLFYLGAAFAYFVVFPLVFGFFTAAGPAEVQIMTDISAYLDFVLKMFFAFGLAFEIPIATVLLIASGITTPAALGEKRPYIIVGCFVLGMLLTPPDLISQTLLAVPMWMLFEIGVLCGRFVAPRDLTNRS</sequence>
<dbReference type="GO" id="GO:0065002">
    <property type="term" value="P:intracellular protein transmembrane transport"/>
    <property type="evidence" value="ECO:0007669"/>
    <property type="project" value="TreeGrafter"/>
</dbReference>
<reference evidence="7 8" key="1">
    <citation type="submission" date="2018-07" db="EMBL/GenBank/DDBJ databases">
        <title>Marsedoiliclastica nanhaica gen. nov. sp. nov., a novel marine hydrocarbonoclastic bacterium isolated from an in-situ enriched hydrocarbon-degrading consortium in deep-sea sediment.</title>
        <authorList>
            <person name="Dong C."/>
            <person name="Ma T."/>
            <person name="Liu R."/>
            <person name="Shao Z."/>
        </authorList>
    </citation>
    <scope>NUCLEOTIDE SEQUENCE [LARGE SCALE GENOMIC DNA]</scope>
    <source>
        <strain evidence="8">soil36-7</strain>
    </source>
</reference>
<evidence type="ECO:0000256" key="2">
    <source>
        <dbReference type="ARBA" id="ARBA00022692"/>
    </source>
</evidence>
<keyword evidence="3 5" id="KW-1133">Transmembrane helix</keyword>
<comment type="subcellular location">
    <subcellularLocation>
        <location evidence="5">Cell membrane</location>
        <topology evidence="5">Multi-pass membrane protein</topology>
    </subcellularLocation>
    <subcellularLocation>
        <location evidence="1">Membrane</location>
        <topology evidence="1">Multi-pass membrane protein</topology>
    </subcellularLocation>
</comment>
<organism evidence="7 8">
    <name type="scientific">Hydrocarboniclastica marina</name>
    <dbReference type="NCBI Taxonomy" id="2259620"/>
    <lineage>
        <taxon>Bacteria</taxon>
        <taxon>Pseudomonadati</taxon>
        <taxon>Pseudomonadota</taxon>
        <taxon>Gammaproteobacteria</taxon>
        <taxon>Alteromonadales</taxon>
        <taxon>Alteromonadaceae</taxon>
        <taxon>Hydrocarboniclastica</taxon>
    </lineage>
</organism>
<feature type="region of interest" description="Disordered" evidence="6">
    <location>
        <begin position="1"/>
        <end position="25"/>
    </location>
</feature>
<dbReference type="Pfam" id="PF00902">
    <property type="entry name" value="TatC"/>
    <property type="match status" value="1"/>
</dbReference>
<dbReference type="KEGG" id="hmi:soil367_14040"/>
<feature type="transmembrane region" description="Helical" evidence="5">
    <location>
        <begin position="45"/>
        <end position="67"/>
    </location>
</feature>
<feature type="compositionally biased region" description="Basic and acidic residues" evidence="6">
    <location>
        <begin position="13"/>
        <end position="25"/>
    </location>
</feature>
<dbReference type="PRINTS" id="PR01840">
    <property type="entry name" value="TATCFAMILY"/>
</dbReference>